<dbReference type="InterPro" id="IPR012312">
    <property type="entry name" value="Hemerythrin-like"/>
</dbReference>
<evidence type="ECO:0000313" key="5">
    <source>
        <dbReference type="EMBL" id="CAH1057527.1"/>
    </source>
</evidence>
<dbReference type="RefSeq" id="WP_234536939.1">
    <property type="nucleotide sequence ID" value="NZ_CAKMAB010000021.1"/>
</dbReference>
<dbReference type="NCBIfam" id="TIGR02481">
    <property type="entry name" value="hemeryth_dom"/>
    <property type="match status" value="1"/>
</dbReference>
<evidence type="ECO:0000256" key="3">
    <source>
        <dbReference type="ARBA" id="ARBA00023004"/>
    </source>
</evidence>
<dbReference type="PROSITE" id="PS00550">
    <property type="entry name" value="HEMERYTHRINS"/>
    <property type="match status" value="1"/>
</dbReference>
<dbReference type="PANTHER" id="PTHR37164:SF1">
    <property type="entry name" value="BACTERIOHEMERYTHRIN"/>
    <property type="match status" value="1"/>
</dbReference>
<keyword evidence="6" id="KW-1185">Reference proteome</keyword>
<dbReference type="NCBIfam" id="NF033749">
    <property type="entry name" value="bact_hemeryth"/>
    <property type="match status" value="1"/>
</dbReference>
<dbReference type="EMBL" id="CAKMAB010000021">
    <property type="protein sequence ID" value="CAH1057527.1"/>
    <property type="molecule type" value="Genomic_DNA"/>
</dbReference>
<dbReference type="InterPro" id="IPR012827">
    <property type="entry name" value="Hemerythrin_metal-bd"/>
</dbReference>
<evidence type="ECO:0000259" key="4">
    <source>
        <dbReference type="Pfam" id="PF01814"/>
    </source>
</evidence>
<name>A0ABM9BGJ2_9BACL</name>
<dbReference type="Gene3D" id="1.20.120.50">
    <property type="entry name" value="Hemerythrin-like"/>
    <property type="match status" value="1"/>
</dbReference>
<dbReference type="Pfam" id="PF01814">
    <property type="entry name" value="Hemerythrin"/>
    <property type="match status" value="1"/>
</dbReference>
<reference evidence="5" key="1">
    <citation type="submission" date="2021-12" db="EMBL/GenBank/DDBJ databases">
        <authorList>
            <person name="Criscuolo A."/>
        </authorList>
    </citation>
    <scope>NUCLEOTIDE SEQUENCE</scope>
    <source>
        <strain evidence="5">CIP111894</strain>
    </source>
</reference>
<dbReference type="CDD" id="cd12107">
    <property type="entry name" value="Hemerythrin"/>
    <property type="match status" value="1"/>
</dbReference>
<dbReference type="InterPro" id="IPR050669">
    <property type="entry name" value="Hemerythrin"/>
</dbReference>
<dbReference type="InterPro" id="IPR016131">
    <property type="entry name" value="Haemerythrin_Fe_BS"/>
</dbReference>
<dbReference type="Proteomes" id="UP000838749">
    <property type="component" value="Unassembled WGS sequence"/>
</dbReference>
<protein>
    <submittedName>
        <fullName evidence="5">Bacteriohemerythrin</fullName>
    </submittedName>
</protein>
<evidence type="ECO:0000313" key="6">
    <source>
        <dbReference type="Proteomes" id="UP000838749"/>
    </source>
</evidence>
<sequence length="136" mass="15958">MIEWKDSYDIGVEKIDCQHRQLLAKLNEFFEACSKQQGKEKIEETLKFLKEYTIEHFSNEEQLMEEIDFPELAEHRKTHADFVKAVLDLEETIKTKGVSVLSTIKLNRTLTDWLLNHINKCDKLIGECMATRDRAV</sequence>
<dbReference type="InterPro" id="IPR035938">
    <property type="entry name" value="Hemerythrin-like_sf"/>
</dbReference>
<dbReference type="PANTHER" id="PTHR37164">
    <property type="entry name" value="BACTERIOHEMERYTHRIN"/>
    <property type="match status" value="1"/>
</dbReference>
<accession>A0ABM9BGJ2</accession>
<feature type="domain" description="Hemerythrin-like" evidence="4">
    <location>
        <begin position="11"/>
        <end position="124"/>
    </location>
</feature>
<keyword evidence="3" id="KW-0408">Iron</keyword>
<keyword evidence="2" id="KW-0479">Metal-binding</keyword>
<comment type="similarity">
    <text evidence="1">Belongs to the hemerythrin family.</text>
</comment>
<dbReference type="SUPFAM" id="SSF47188">
    <property type="entry name" value="Hemerythrin-like"/>
    <property type="match status" value="1"/>
</dbReference>
<proteinExistence type="inferred from homology"/>
<evidence type="ECO:0000256" key="2">
    <source>
        <dbReference type="ARBA" id="ARBA00022723"/>
    </source>
</evidence>
<gene>
    <name evidence="5" type="ORF">PAECIP111894_03685</name>
</gene>
<organism evidence="5 6">
    <name type="scientific">Paenibacillus pseudetheri</name>
    <dbReference type="NCBI Taxonomy" id="2897682"/>
    <lineage>
        <taxon>Bacteria</taxon>
        <taxon>Bacillati</taxon>
        <taxon>Bacillota</taxon>
        <taxon>Bacilli</taxon>
        <taxon>Bacillales</taxon>
        <taxon>Paenibacillaceae</taxon>
        <taxon>Paenibacillus</taxon>
    </lineage>
</organism>
<evidence type="ECO:0000256" key="1">
    <source>
        <dbReference type="ARBA" id="ARBA00010587"/>
    </source>
</evidence>
<comment type="caution">
    <text evidence="5">The sequence shown here is derived from an EMBL/GenBank/DDBJ whole genome shotgun (WGS) entry which is preliminary data.</text>
</comment>